<keyword evidence="3" id="KW-1185">Reference proteome</keyword>
<dbReference type="InterPro" id="IPR002182">
    <property type="entry name" value="NB-ARC"/>
</dbReference>
<dbReference type="Proteomes" id="UP000701341">
    <property type="component" value="Unassembled WGS sequence"/>
</dbReference>
<evidence type="ECO:0000259" key="1">
    <source>
        <dbReference type="Pfam" id="PF00931"/>
    </source>
</evidence>
<accession>A0A9P5GCE8</accession>
<comment type="caution">
    <text evidence="2">The sequence shown here is derived from an EMBL/GenBank/DDBJ whole genome shotgun (WGS) entry which is preliminary data.</text>
</comment>
<dbReference type="InterPro" id="IPR053137">
    <property type="entry name" value="NLR-like"/>
</dbReference>
<evidence type="ECO:0000313" key="2">
    <source>
        <dbReference type="EMBL" id="KAF7519087.1"/>
    </source>
</evidence>
<reference evidence="2" key="1">
    <citation type="submission" date="2020-02" db="EMBL/GenBank/DDBJ databases">
        <authorList>
            <person name="Lichtner F.J."/>
        </authorList>
    </citation>
    <scope>NUCLEOTIDE SEQUENCE</scope>
    <source>
        <strain evidence="2">G10</strain>
    </source>
</reference>
<feature type="non-terminal residue" evidence="2">
    <location>
        <position position="1"/>
    </location>
</feature>
<feature type="domain" description="NB-ARC" evidence="1">
    <location>
        <begin position="48"/>
        <end position="215"/>
    </location>
</feature>
<evidence type="ECO:0000313" key="3">
    <source>
        <dbReference type="Proteomes" id="UP000701341"/>
    </source>
</evidence>
<dbReference type="Gene3D" id="3.40.50.300">
    <property type="entry name" value="P-loop containing nucleotide triphosphate hydrolases"/>
    <property type="match status" value="1"/>
</dbReference>
<organism evidence="2 3">
    <name type="scientific">Penicillium crustosum</name>
    <name type="common">Blue mold fungus</name>
    <dbReference type="NCBI Taxonomy" id="36656"/>
    <lineage>
        <taxon>Eukaryota</taxon>
        <taxon>Fungi</taxon>
        <taxon>Dikarya</taxon>
        <taxon>Ascomycota</taxon>
        <taxon>Pezizomycotina</taxon>
        <taxon>Eurotiomycetes</taxon>
        <taxon>Eurotiomycetidae</taxon>
        <taxon>Eurotiales</taxon>
        <taxon>Aspergillaceae</taxon>
        <taxon>Penicillium</taxon>
    </lineage>
</organism>
<dbReference type="Pfam" id="PF00931">
    <property type="entry name" value="NB-ARC"/>
    <property type="match status" value="1"/>
</dbReference>
<dbReference type="PANTHER" id="PTHR46082">
    <property type="entry name" value="ATP/GTP-BINDING PROTEIN-RELATED"/>
    <property type="match status" value="1"/>
</dbReference>
<dbReference type="AlphaFoldDB" id="A0A9P5GCE8"/>
<proteinExistence type="predicted"/>
<dbReference type="SUPFAM" id="SSF52540">
    <property type="entry name" value="P-loop containing nucleoside triphosphate hydrolases"/>
    <property type="match status" value="1"/>
</dbReference>
<dbReference type="PANTHER" id="PTHR46082:SF6">
    <property type="entry name" value="AAA+ ATPASE DOMAIN-CONTAINING PROTEIN-RELATED"/>
    <property type="match status" value="1"/>
</dbReference>
<name>A0A9P5GCE8_PENCR</name>
<sequence>MGVNYGEVTNHFHMPIEEMKETNTRPCDQPQVHYIIPSLENRHFTGREFTLDQLKQKLFLQANTEKLALFGLGGIGKTQVALQLARWVKAHVPDCSIFWAPALSLESFEQACSQIAKELQTHQNDGESAMESVQRQLSSDKAGKWLFIVDNADDVDLLFDQLDQYFPTSNNGITLLTTRSREVALSFAGRDIVELQKMTTEEGIAFLTKIVGEDSLHDQNSTIQLLEELNFLPLAIVQAAYYICRNGGTTTRYLQLMHKTEKDRMRLASREFHDSTRYRRMANAVATTWLISFNQIQGSDPSATVLLEFISYLEPKAIPRSILPTLDSEEAMDFSI</sequence>
<protein>
    <recommendedName>
        <fullName evidence="1">NB-ARC domain-containing protein</fullName>
    </recommendedName>
</protein>
<gene>
    <name evidence="2" type="ORF">PCG10_010329</name>
</gene>
<dbReference type="EMBL" id="JAAOZQ010000091">
    <property type="protein sequence ID" value="KAF7519087.1"/>
    <property type="molecule type" value="Genomic_DNA"/>
</dbReference>
<dbReference type="InterPro" id="IPR027417">
    <property type="entry name" value="P-loop_NTPase"/>
</dbReference>
<dbReference type="GO" id="GO:0043531">
    <property type="term" value="F:ADP binding"/>
    <property type="evidence" value="ECO:0007669"/>
    <property type="project" value="InterPro"/>
</dbReference>